<gene>
    <name evidence="1" type="ORF">S12H4_29869</name>
</gene>
<protein>
    <submittedName>
        <fullName evidence="1">Uncharacterized protein</fullName>
    </submittedName>
</protein>
<reference evidence="1" key="1">
    <citation type="journal article" date="2014" name="Front. Microbiol.">
        <title>High frequency of phylogenetically diverse reductive dehalogenase-homologous genes in deep subseafloor sedimentary metagenomes.</title>
        <authorList>
            <person name="Kawai M."/>
            <person name="Futagami T."/>
            <person name="Toyoda A."/>
            <person name="Takaki Y."/>
            <person name="Nishi S."/>
            <person name="Hori S."/>
            <person name="Arai W."/>
            <person name="Tsubouchi T."/>
            <person name="Morono Y."/>
            <person name="Uchiyama I."/>
            <person name="Ito T."/>
            <person name="Fujiyama A."/>
            <person name="Inagaki F."/>
            <person name="Takami H."/>
        </authorList>
    </citation>
    <scope>NUCLEOTIDE SEQUENCE</scope>
    <source>
        <strain evidence="1">Expedition CK06-06</strain>
    </source>
</reference>
<evidence type="ECO:0000313" key="1">
    <source>
        <dbReference type="EMBL" id="GAJ00592.1"/>
    </source>
</evidence>
<name>X1UAH3_9ZZZZ</name>
<comment type="caution">
    <text evidence="1">The sequence shown here is derived from an EMBL/GenBank/DDBJ whole genome shotgun (WGS) entry which is preliminary data.</text>
</comment>
<accession>X1UAH3</accession>
<proteinExistence type="predicted"/>
<sequence>MKLINEEFICHEGYPVRLSDGKVWVVGLLNIYTDEGVFSTSISYELKLSSTNNHNQTKVNK</sequence>
<dbReference type="EMBL" id="BARW01017263">
    <property type="protein sequence ID" value="GAJ00592.1"/>
    <property type="molecule type" value="Genomic_DNA"/>
</dbReference>
<organism evidence="1">
    <name type="scientific">marine sediment metagenome</name>
    <dbReference type="NCBI Taxonomy" id="412755"/>
    <lineage>
        <taxon>unclassified sequences</taxon>
        <taxon>metagenomes</taxon>
        <taxon>ecological metagenomes</taxon>
    </lineage>
</organism>
<dbReference type="AlphaFoldDB" id="X1UAH3"/>